<keyword evidence="5" id="KW-1185">Reference proteome</keyword>
<dbReference type="GO" id="GO:0045820">
    <property type="term" value="P:negative regulation of glycolytic process"/>
    <property type="evidence" value="ECO:0007669"/>
    <property type="project" value="TreeGrafter"/>
</dbReference>
<dbReference type="PANTHER" id="PTHR46517">
    <property type="entry name" value="FRUCTOSE-2,6-BISPHOSPHATASE TIGAR"/>
    <property type="match status" value="1"/>
</dbReference>
<dbReference type="STRING" id="140314.SAMN04488076_10266"/>
<dbReference type="RefSeq" id="WP_087030174.1">
    <property type="nucleotide sequence ID" value="NZ_FJNE01000001.1"/>
</dbReference>
<evidence type="ECO:0000256" key="2">
    <source>
        <dbReference type="PIRSR" id="PIRSR613078-1"/>
    </source>
</evidence>
<accession>A0A143Y7F5</accession>
<dbReference type="SMART" id="SM00855">
    <property type="entry name" value="PGAM"/>
    <property type="match status" value="1"/>
</dbReference>
<organism evidence="4 5">
    <name type="scientific">Trichococcus palustris</name>
    <dbReference type="NCBI Taxonomy" id="140314"/>
    <lineage>
        <taxon>Bacteria</taxon>
        <taxon>Bacillati</taxon>
        <taxon>Bacillota</taxon>
        <taxon>Bacilli</taxon>
        <taxon>Lactobacillales</taxon>
        <taxon>Carnobacteriaceae</taxon>
        <taxon>Trichococcus</taxon>
    </lineage>
</organism>
<dbReference type="Proteomes" id="UP000242754">
    <property type="component" value="Unassembled WGS sequence"/>
</dbReference>
<feature type="active site" description="Tele-phosphohistidine intermediate" evidence="2">
    <location>
        <position position="12"/>
    </location>
</feature>
<dbReference type="Gene3D" id="3.40.50.1240">
    <property type="entry name" value="Phosphoglycerate mutase-like"/>
    <property type="match status" value="1"/>
</dbReference>
<dbReference type="InterPro" id="IPR029033">
    <property type="entry name" value="His_PPase_superfam"/>
</dbReference>
<protein>
    <recommendedName>
        <fullName evidence="6">Phosphoglycerate/bisphosphoglycerate mutase active site</fullName>
    </recommendedName>
</protein>
<dbReference type="Pfam" id="PF00300">
    <property type="entry name" value="His_Phos_1"/>
    <property type="match status" value="1"/>
</dbReference>
<dbReference type="EMBL" id="FJNE01000001">
    <property type="protein sequence ID" value="CZQ81653.1"/>
    <property type="molecule type" value="Genomic_DNA"/>
</dbReference>
<dbReference type="OrthoDB" id="4131070at2"/>
<feature type="binding site" evidence="3">
    <location>
        <begin position="11"/>
        <end position="18"/>
    </location>
    <ligand>
        <name>substrate</name>
    </ligand>
</feature>
<dbReference type="SUPFAM" id="SSF53254">
    <property type="entry name" value="Phosphoglycerate mutase-like"/>
    <property type="match status" value="1"/>
</dbReference>
<feature type="active site" description="Proton donor/acceptor" evidence="2">
    <location>
        <position position="89"/>
    </location>
</feature>
<dbReference type="GO" id="GO:0005829">
    <property type="term" value="C:cytosol"/>
    <property type="evidence" value="ECO:0007669"/>
    <property type="project" value="TreeGrafter"/>
</dbReference>
<keyword evidence="1" id="KW-0378">Hydrolase</keyword>
<evidence type="ECO:0000256" key="3">
    <source>
        <dbReference type="PIRSR" id="PIRSR613078-2"/>
    </source>
</evidence>
<dbReference type="AlphaFoldDB" id="A0A143Y7F5"/>
<dbReference type="CDD" id="cd07067">
    <property type="entry name" value="HP_PGM_like"/>
    <property type="match status" value="1"/>
</dbReference>
<name>A0A143Y7F5_9LACT</name>
<feature type="binding site" evidence="3">
    <location>
        <position position="61"/>
    </location>
    <ligand>
        <name>substrate</name>
    </ligand>
</feature>
<reference evidence="4 5" key="1">
    <citation type="submission" date="2016-02" db="EMBL/GenBank/DDBJ databases">
        <authorList>
            <person name="Wen L."/>
            <person name="He K."/>
            <person name="Yang H."/>
        </authorList>
    </citation>
    <scope>NUCLEOTIDE SEQUENCE [LARGE SCALE GENOMIC DNA]</scope>
    <source>
        <strain evidence="4">Trichococcus palustris</strain>
    </source>
</reference>
<proteinExistence type="predicted"/>
<evidence type="ECO:0000313" key="4">
    <source>
        <dbReference type="EMBL" id="CZQ81653.1"/>
    </source>
</evidence>
<sequence>MKKGVTFYFMRHGETYLNKYNRMQGWSDTPLTPRGRRDVMRSGAGLADVVFDAVYCSDLRRTFETAQIILRENQHAEDLSVKAMPEFREIFFGSFEGLDSSETWGNLNKFLGNEDGLPSYAENRSVIDELNGLKKMDPYHEAEDYMTFWLRVERGLIKLIAEHRDSERNILIVSHGMTIRNMIHAVIPDFSIEQHLDNASVSIVRYEDGFYHLDQYNGTDHFVDDFTPANEQEPEIHLVTPADRVEGKIK</sequence>
<dbReference type="GO" id="GO:0043456">
    <property type="term" value="P:regulation of pentose-phosphate shunt"/>
    <property type="evidence" value="ECO:0007669"/>
    <property type="project" value="TreeGrafter"/>
</dbReference>
<dbReference type="PANTHER" id="PTHR46517:SF1">
    <property type="entry name" value="FRUCTOSE-2,6-BISPHOSPHATASE TIGAR"/>
    <property type="match status" value="1"/>
</dbReference>
<dbReference type="GO" id="GO:0004331">
    <property type="term" value="F:fructose-2,6-bisphosphate 2-phosphatase activity"/>
    <property type="evidence" value="ECO:0007669"/>
    <property type="project" value="TreeGrafter"/>
</dbReference>
<evidence type="ECO:0000313" key="5">
    <source>
        <dbReference type="Proteomes" id="UP000242754"/>
    </source>
</evidence>
<evidence type="ECO:0008006" key="6">
    <source>
        <dbReference type="Google" id="ProtNLM"/>
    </source>
</evidence>
<gene>
    <name evidence="4" type="ORF">Tpal_225</name>
</gene>
<dbReference type="InterPro" id="IPR013078">
    <property type="entry name" value="His_Pase_superF_clade-1"/>
</dbReference>
<evidence type="ECO:0000256" key="1">
    <source>
        <dbReference type="ARBA" id="ARBA00022801"/>
    </source>
</evidence>
<dbReference type="InterPro" id="IPR051695">
    <property type="entry name" value="Phosphoglycerate_Mutase"/>
</dbReference>